<comment type="caution">
    <text evidence="2">The sequence shown here is derived from an EMBL/GenBank/DDBJ whole genome shotgun (WGS) entry which is preliminary data.</text>
</comment>
<evidence type="ECO:0000313" key="3">
    <source>
        <dbReference type="Proteomes" id="UP000003704"/>
    </source>
</evidence>
<evidence type="ECO:0000313" key="2">
    <source>
        <dbReference type="EMBL" id="EIT72141.1"/>
    </source>
</evidence>
<protein>
    <submittedName>
        <fullName evidence="2">Uncharacterized protein</fullName>
    </submittedName>
</protein>
<organism evidence="2 3">
    <name type="scientific">Hydrocarboniphaga effusa AP103</name>
    <dbReference type="NCBI Taxonomy" id="1172194"/>
    <lineage>
        <taxon>Bacteria</taxon>
        <taxon>Pseudomonadati</taxon>
        <taxon>Pseudomonadota</taxon>
        <taxon>Gammaproteobacteria</taxon>
        <taxon>Nevskiales</taxon>
        <taxon>Nevskiaceae</taxon>
        <taxon>Hydrocarboniphaga</taxon>
    </lineage>
</organism>
<feature type="region of interest" description="Disordered" evidence="1">
    <location>
        <begin position="1"/>
        <end position="24"/>
    </location>
</feature>
<evidence type="ECO:0000256" key="1">
    <source>
        <dbReference type="SAM" id="MobiDB-lite"/>
    </source>
</evidence>
<name>I8I649_9GAMM</name>
<reference evidence="2 3" key="1">
    <citation type="journal article" date="2012" name="J. Bacteriol.">
        <title>Genome Sequence of n-Alkane-Degrading Hydrocarboniphaga effusa Strain AP103T (ATCC BAA-332T).</title>
        <authorList>
            <person name="Chang H.K."/>
            <person name="Zylstra G.J."/>
            <person name="Chae J.C."/>
        </authorList>
    </citation>
    <scope>NUCLEOTIDE SEQUENCE [LARGE SCALE GENOMIC DNA]</scope>
    <source>
        <strain evidence="2 3">AP103</strain>
    </source>
</reference>
<dbReference type="Proteomes" id="UP000003704">
    <property type="component" value="Unassembled WGS sequence"/>
</dbReference>
<accession>I8I649</accession>
<gene>
    <name evidence="2" type="ORF">WQQ_22780</name>
</gene>
<keyword evidence="3" id="KW-1185">Reference proteome</keyword>
<dbReference type="EMBL" id="AKGD01000001">
    <property type="protein sequence ID" value="EIT72141.1"/>
    <property type="molecule type" value="Genomic_DNA"/>
</dbReference>
<dbReference type="AlphaFoldDB" id="I8I649"/>
<proteinExistence type="predicted"/>
<sequence>MIPAGRRAFTRKGERRWTLPPRGECTPDSQLKAMLILPTAASYFYLFFSRKQIK</sequence>